<dbReference type="AlphaFoldDB" id="A0AAV6GFT4"/>
<keyword evidence="3" id="KW-1199">Hemostasis impairing toxin</keyword>
<dbReference type="InterPro" id="IPR000101">
    <property type="entry name" value="GGT_peptidase"/>
</dbReference>
<feature type="binding site" evidence="5">
    <location>
        <position position="445"/>
    </location>
    <ligand>
        <name>L-glutamate</name>
        <dbReference type="ChEBI" id="CHEBI:29985"/>
    </ligand>
</feature>
<comment type="similarity">
    <text evidence="1">Belongs to the gamma-glutamyltransferase family.</text>
</comment>
<proteinExistence type="inferred from homology"/>
<dbReference type="FunFam" id="1.10.246.130:FF:000002">
    <property type="entry name" value="glutathione hydrolase 1 proenzyme"/>
    <property type="match status" value="1"/>
</dbReference>
<accession>A0AAV6GFT4</accession>
<evidence type="ECO:0000256" key="1">
    <source>
        <dbReference type="ARBA" id="ARBA00009381"/>
    </source>
</evidence>
<feature type="binding site" evidence="5">
    <location>
        <begin position="370"/>
        <end position="372"/>
    </location>
    <ligand>
        <name>L-glutamate</name>
        <dbReference type="ChEBI" id="CHEBI:29985"/>
    </ligand>
</feature>
<protein>
    <submittedName>
        <fullName evidence="7">Uncharacterized protein</fullName>
    </submittedName>
</protein>
<evidence type="ECO:0000256" key="4">
    <source>
        <dbReference type="PIRSR" id="PIRSR600101-1"/>
    </source>
</evidence>
<dbReference type="InterPro" id="IPR055262">
    <property type="entry name" value="GGT_CS"/>
</dbReference>
<evidence type="ECO:0000256" key="6">
    <source>
        <dbReference type="SAM" id="Phobius"/>
    </source>
</evidence>
<dbReference type="GO" id="GO:0005886">
    <property type="term" value="C:plasma membrane"/>
    <property type="evidence" value="ECO:0007669"/>
    <property type="project" value="TreeGrafter"/>
</dbReference>
<dbReference type="Proteomes" id="UP000823561">
    <property type="component" value="Chromosome 12"/>
</dbReference>
<dbReference type="PANTHER" id="PTHR11686:SF56">
    <property type="entry name" value="GLUTATHIONE HYDROLASE 1 PROENZYME-RELATED"/>
    <property type="match status" value="1"/>
</dbReference>
<reference evidence="7" key="1">
    <citation type="submission" date="2020-10" db="EMBL/GenBank/DDBJ databases">
        <title>Chromosome-scale genome assembly of the Allis shad, Alosa alosa.</title>
        <authorList>
            <person name="Margot Z."/>
            <person name="Christophe K."/>
            <person name="Cabau C."/>
            <person name="Louis A."/>
            <person name="Berthelot C."/>
            <person name="Parey E."/>
            <person name="Roest Crollius H."/>
            <person name="Montfort J."/>
            <person name="Robinson-Rechavi M."/>
            <person name="Bucao C."/>
            <person name="Bouchez O."/>
            <person name="Gislard M."/>
            <person name="Lluch J."/>
            <person name="Milhes M."/>
            <person name="Lampietro C."/>
            <person name="Lopez Roques C."/>
            <person name="Donnadieu C."/>
            <person name="Braasch I."/>
            <person name="Desvignes T."/>
            <person name="Postlethwait J."/>
            <person name="Bobe J."/>
            <person name="Guiguen Y."/>
        </authorList>
    </citation>
    <scope>NUCLEOTIDE SEQUENCE</scope>
    <source>
        <strain evidence="7">M-15738</strain>
        <tissue evidence="7">Blood</tissue>
    </source>
</reference>
<evidence type="ECO:0000256" key="3">
    <source>
        <dbReference type="ARBA" id="ARBA00084097"/>
    </source>
</evidence>
<dbReference type="Pfam" id="PF01019">
    <property type="entry name" value="G_glu_transpept"/>
    <property type="match status" value="1"/>
</dbReference>
<evidence type="ECO:0000256" key="5">
    <source>
        <dbReference type="PIRSR" id="PIRSR600101-2"/>
    </source>
</evidence>
<dbReference type="InterPro" id="IPR029055">
    <property type="entry name" value="Ntn_hydrolases_N"/>
</dbReference>
<sequence>MVHKSIVVGLVVLLVVAVGTFVGVFYGVGKKMTDQKAYFKAAVAADAGPCSEIGRDILKKGGSAVDSAIAGLLCVGLMSAQHGHRRRPLPHHLRCQHRKSGDYQRPGVRPSECISGHVWEQHRPVAHRWAGHRSARRDPRLRAGTQAAWQATVEGAVPAQHSREVFCDSKGNILRENSTIYYRKLADTYEAIANQGPDAFYKGPIAENMVRDIQAAGGIVTLQDLQDYQARLEEALCVGMGEYRLCVPPAPASGPVLALILNILKGYKLGPDSVSTLEKKVLTYHRIVEAFRFAYAKRSVLGDPHFVNVTSFVKNITSDDVAELFRSRITDDTTHPMEYYEPEYFVPDDHGTAHLSVMAEDGSAVAATSTINTYFGSKVMSNSTGILLNNEMDDFSSPFITNAFGVPPSPNNFILPGKRPLSSMVPTIFLDKNNKVKMVVGGSGGTKITTATASVILHALVFDYDLKTAIAEPRIHNQLAPNTTYGEMDFDPNILEGLEQKNHDTALLTSVAAVVQAVMRQGDGIFAESDPRKGGYAAGY</sequence>
<dbReference type="PROSITE" id="PS00462">
    <property type="entry name" value="G_GLU_TRANSPEPTIDASE"/>
    <property type="match status" value="1"/>
</dbReference>
<dbReference type="InterPro" id="IPR043138">
    <property type="entry name" value="GGT_lsub"/>
</dbReference>
<dbReference type="GO" id="GO:0036374">
    <property type="term" value="F:glutathione hydrolase activity"/>
    <property type="evidence" value="ECO:0007669"/>
    <property type="project" value="InterPro"/>
</dbReference>
<keyword evidence="6" id="KW-1133">Transmembrane helix</keyword>
<name>A0AAV6GFT4_9TELE</name>
<organism evidence="7 8">
    <name type="scientific">Alosa alosa</name>
    <name type="common">allis shad</name>
    <dbReference type="NCBI Taxonomy" id="278164"/>
    <lineage>
        <taxon>Eukaryota</taxon>
        <taxon>Metazoa</taxon>
        <taxon>Chordata</taxon>
        <taxon>Craniata</taxon>
        <taxon>Vertebrata</taxon>
        <taxon>Euteleostomi</taxon>
        <taxon>Actinopterygii</taxon>
        <taxon>Neopterygii</taxon>
        <taxon>Teleostei</taxon>
        <taxon>Clupei</taxon>
        <taxon>Clupeiformes</taxon>
        <taxon>Clupeoidei</taxon>
        <taxon>Clupeidae</taxon>
        <taxon>Alosa</taxon>
    </lineage>
</organism>
<keyword evidence="8" id="KW-1185">Reference proteome</keyword>
<keyword evidence="3" id="KW-0800">Toxin</keyword>
<feature type="binding site" evidence="5">
    <location>
        <position position="394"/>
    </location>
    <ligand>
        <name>L-glutamate</name>
        <dbReference type="ChEBI" id="CHEBI:29985"/>
    </ligand>
</feature>
<dbReference type="Gene3D" id="1.10.246.130">
    <property type="match status" value="1"/>
</dbReference>
<comment type="caution">
    <text evidence="7">The sequence shown here is derived from an EMBL/GenBank/DDBJ whole genome shotgun (WGS) entry which is preliminary data.</text>
</comment>
<evidence type="ECO:0000256" key="2">
    <source>
        <dbReference type="ARBA" id="ARBA00023180"/>
    </source>
</evidence>
<feature type="binding site" evidence="5">
    <location>
        <begin position="422"/>
        <end position="423"/>
    </location>
    <ligand>
        <name>L-glutamate</name>
        <dbReference type="ChEBI" id="CHEBI:29985"/>
    </ligand>
</feature>
<dbReference type="PANTHER" id="PTHR11686">
    <property type="entry name" value="GAMMA GLUTAMYL TRANSPEPTIDASE"/>
    <property type="match status" value="1"/>
</dbReference>
<dbReference type="FunFam" id="3.60.20.40:FF:000001">
    <property type="entry name" value="Gamma-glutamyltranspeptidase 1"/>
    <property type="match status" value="1"/>
</dbReference>
<feature type="active site" description="Nucleophile" evidence="4">
    <location>
        <position position="352"/>
    </location>
</feature>
<dbReference type="GO" id="GO:0006751">
    <property type="term" value="P:glutathione catabolic process"/>
    <property type="evidence" value="ECO:0007669"/>
    <property type="project" value="InterPro"/>
</dbReference>
<dbReference type="InterPro" id="IPR043137">
    <property type="entry name" value="GGT_ssub_C"/>
</dbReference>
<feature type="transmembrane region" description="Helical" evidence="6">
    <location>
        <begin position="6"/>
        <end position="28"/>
    </location>
</feature>
<evidence type="ECO:0000313" key="8">
    <source>
        <dbReference type="Proteomes" id="UP000823561"/>
    </source>
</evidence>
<keyword evidence="2" id="KW-0325">Glycoprotein</keyword>
<evidence type="ECO:0000313" key="7">
    <source>
        <dbReference type="EMBL" id="KAG5272242.1"/>
    </source>
</evidence>
<keyword evidence="6" id="KW-0472">Membrane</keyword>
<gene>
    <name evidence="7" type="ORF">AALO_G00163180</name>
</gene>
<keyword evidence="3" id="KW-1202">Platelet aggregation activating toxin</keyword>
<dbReference type="EMBL" id="JADWDJ010000012">
    <property type="protein sequence ID" value="KAG5272242.1"/>
    <property type="molecule type" value="Genomic_DNA"/>
</dbReference>
<dbReference type="PRINTS" id="PR01210">
    <property type="entry name" value="GGTRANSPTASE"/>
</dbReference>
<dbReference type="Gene3D" id="3.60.20.40">
    <property type="match status" value="1"/>
</dbReference>
<keyword evidence="6" id="KW-0812">Transmembrane</keyword>
<dbReference type="SUPFAM" id="SSF56235">
    <property type="entry name" value="N-terminal nucleophile aminohydrolases (Ntn hydrolases)"/>
    <property type="match status" value="1"/>
</dbReference>